<gene>
    <name evidence="1" type="ORF">KQX54_000556</name>
</gene>
<name>A0AAV7IYU1_COTGL</name>
<comment type="caution">
    <text evidence="1">The sequence shown here is derived from an EMBL/GenBank/DDBJ whole genome shotgun (WGS) entry which is preliminary data.</text>
</comment>
<sequence>MRCRYFLSTVGVGGGGKSAISGRHGVFVVKEICVIQVRNESLTYNVYDCEHYVFRPPEKYINALIMRENQDQDGNKHGILWDYGASPYEFFEQKLKVWVQNARYFYVLGSQKYKWLEHLIDNAVPIIDIEHMRFYSPDNVEDFAKVRCPIREFHSKKGGFACAFQNAQHLKHWFMDYWGVEPSYGKSVQIFYQLADLRKMRPVELA</sequence>
<keyword evidence="2" id="KW-1185">Reference proteome</keyword>
<dbReference type="AlphaFoldDB" id="A0AAV7IYU1"/>
<evidence type="ECO:0000313" key="1">
    <source>
        <dbReference type="EMBL" id="KAH0558782.1"/>
    </source>
</evidence>
<proteinExistence type="predicted"/>
<accession>A0AAV7IYU1</accession>
<evidence type="ECO:0000313" key="2">
    <source>
        <dbReference type="Proteomes" id="UP000826195"/>
    </source>
</evidence>
<dbReference type="Proteomes" id="UP000826195">
    <property type="component" value="Unassembled WGS sequence"/>
</dbReference>
<protein>
    <submittedName>
        <fullName evidence="1">Uncharacterized protein</fullName>
    </submittedName>
</protein>
<dbReference type="EMBL" id="JAHXZJ010000483">
    <property type="protein sequence ID" value="KAH0558782.1"/>
    <property type="molecule type" value="Genomic_DNA"/>
</dbReference>
<organism evidence="1 2">
    <name type="scientific">Cotesia glomerata</name>
    <name type="common">Lepidopteran parasitic wasp</name>
    <name type="synonym">Apanteles glomeratus</name>
    <dbReference type="NCBI Taxonomy" id="32391"/>
    <lineage>
        <taxon>Eukaryota</taxon>
        <taxon>Metazoa</taxon>
        <taxon>Ecdysozoa</taxon>
        <taxon>Arthropoda</taxon>
        <taxon>Hexapoda</taxon>
        <taxon>Insecta</taxon>
        <taxon>Pterygota</taxon>
        <taxon>Neoptera</taxon>
        <taxon>Endopterygota</taxon>
        <taxon>Hymenoptera</taxon>
        <taxon>Apocrita</taxon>
        <taxon>Ichneumonoidea</taxon>
        <taxon>Braconidae</taxon>
        <taxon>Microgastrinae</taxon>
        <taxon>Cotesia</taxon>
    </lineage>
</organism>
<reference evidence="1 2" key="1">
    <citation type="journal article" date="2021" name="J. Hered.">
        <title>A chromosome-level genome assembly of the parasitoid wasp, Cotesia glomerata (Hymenoptera: Braconidae).</title>
        <authorList>
            <person name="Pinto B.J."/>
            <person name="Weis J.J."/>
            <person name="Gamble T."/>
            <person name="Ode P.J."/>
            <person name="Paul R."/>
            <person name="Zaspel J.M."/>
        </authorList>
    </citation>
    <scope>NUCLEOTIDE SEQUENCE [LARGE SCALE GENOMIC DNA]</scope>
    <source>
        <strain evidence="1">CgM1</strain>
    </source>
</reference>